<dbReference type="OrthoDB" id="7687098at2759"/>
<name>A0A310S8J8_9HYME</name>
<dbReference type="EMBL" id="KQ764553">
    <property type="protein sequence ID" value="OAD54484.1"/>
    <property type="molecule type" value="Genomic_DNA"/>
</dbReference>
<proteinExistence type="predicted"/>
<evidence type="ECO:0000313" key="2">
    <source>
        <dbReference type="Proteomes" id="UP000250275"/>
    </source>
</evidence>
<organism evidence="1 2">
    <name type="scientific">Eufriesea mexicana</name>
    <dbReference type="NCBI Taxonomy" id="516756"/>
    <lineage>
        <taxon>Eukaryota</taxon>
        <taxon>Metazoa</taxon>
        <taxon>Ecdysozoa</taxon>
        <taxon>Arthropoda</taxon>
        <taxon>Hexapoda</taxon>
        <taxon>Insecta</taxon>
        <taxon>Pterygota</taxon>
        <taxon>Neoptera</taxon>
        <taxon>Endopterygota</taxon>
        <taxon>Hymenoptera</taxon>
        <taxon>Apocrita</taxon>
        <taxon>Aculeata</taxon>
        <taxon>Apoidea</taxon>
        <taxon>Anthophila</taxon>
        <taxon>Apidae</taxon>
        <taxon>Eufriesea</taxon>
    </lineage>
</organism>
<keyword evidence="2" id="KW-1185">Reference proteome</keyword>
<reference evidence="1 2" key="1">
    <citation type="submission" date="2015-07" db="EMBL/GenBank/DDBJ databases">
        <title>The genome of Eufriesea mexicana.</title>
        <authorList>
            <person name="Pan H."/>
            <person name="Kapheim K."/>
        </authorList>
    </citation>
    <scope>NUCLEOTIDE SEQUENCE [LARGE SCALE GENOMIC DNA]</scope>
    <source>
        <strain evidence="1">0111107269</strain>
        <tissue evidence="1">Whole body</tissue>
    </source>
</reference>
<sequence>MEEFLQEVKKDYETLKEQCDHLNNVFEEHGYHYSEDDILNETSINNNKGSAENLVEEMGNLEIEFTPNLSWKCKIRQNELTSISSNSCISHTFTTPSTSSLTIPNDSSIIHKDYICTPGRERPQEPIYSKHFYSILKK</sequence>
<dbReference type="Proteomes" id="UP000250275">
    <property type="component" value="Unassembled WGS sequence"/>
</dbReference>
<evidence type="ECO:0000313" key="1">
    <source>
        <dbReference type="EMBL" id="OAD54484.1"/>
    </source>
</evidence>
<accession>A0A310S8J8</accession>
<gene>
    <name evidence="1" type="ORF">WN48_06722</name>
</gene>
<protein>
    <submittedName>
        <fullName evidence="1">Uncharacterized protein</fullName>
    </submittedName>
</protein>
<dbReference type="AlphaFoldDB" id="A0A310S8J8"/>